<proteinExistence type="predicted"/>
<gene>
    <name evidence="2" type="ORF">F5X68DRAFT_265888</name>
</gene>
<name>A0A9P9A3Q8_9PEZI</name>
<accession>A0A9P9A3Q8</accession>
<dbReference type="Proteomes" id="UP000770015">
    <property type="component" value="Unassembled WGS sequence"/>
</dbReference>
<keyword evidence="3" id="KW-1185">Reference proteome</keyword>
<comment type="caution">
    <text evidence="2">The sequence shown here is derived from an EMBL/GenBank/DDBJ whole genome shotgun (WGS) entry which is preliminary data.</text>
</comment>
<sequence>MSDNTTTTVNSRPPRRGLFPPELHDILSPSLKLGGMTGTVGAITGFAAGTIRDTGTPVLFGFATGVQWFMLGSSYWFTRSLMLKLRTKDHDITPGGKIQASAVAGGATGLVGGLFRGPRNILPGVFMFSILGGGGQALVNFFHATDFSFKNRRSIFESKWSPLKKLSDEEYVEMMDEKILRIDAEIALIEEKIAELRQAPPPHSEGGKEQSN</sequence>
<dbReference type="AlphaFoldDB" id="A0A9P9A3Q8"/>
<dbReference type="PANTHER" id="PTHR41390">
    <property type="entry name" value="CHROMOSOME 7, WHOLE GENOME SHOTGUN SEQUENCE"/>
    <property type="match status" value="1"/>
</dbReference>
<reference evidence="2" key="1">
    <citation type="journal article" date="2021" name="Nat. Commun.">
        <title>Genetic determinants of endophytism in the Arabidopsis root mycobiome.</title>
        <authorList>
            <person name="Mesny F."/>
            <person name="Miyauchi S."/>
            <person name="Thiergart T."/>
            <person name="Pickel B."/>
            <person name="Atanasova L."/>
            <person name="Karlsson M."/>
            <person name="Huettel B."/>
            <person name="Barry K.W."/>
            <person name="Haridas S."/>
            <person name="Chen C."/>
            <person name="Bauer D."/>
            <person name="Andreopoulos W."/>
            <person name="Pangilinan J."/>
            <person name="LaButti K."/>
            <person name="Riley R."/>
            <person name="Lipzen A."/>
            <person name="Clum A."/>
            <person name="Drula E."/>
            <person name="Henrissat B."/>
            <person name="Kohler A."/>
            <person name="Grigoriev I.V."/>
            <person name="Martin F.M."/>
            <person name="Hacquard S."/>
        </authorList>
    </citation>
    <scope>NUCLEOTIDE SEQUENCE</scope>
    <source>
        <strain evidence="2">MPI-SDFR-AT-0117</strain>
    </source>
</reference>
<protein>
    <submittedName>
        <fullName evidence="2">Uncharacterized protein</fullName>
    </submittedName>
</protein>
<organism evidence="2 3">
    <name type="scientific">Plectosphaerella plurivora</name>
    <dbReference type="NCBI Taxonomy" id="936078"/>
    <lineage>
        <taxon>Eukaryota</taxon>
        <taxon>Fungi</taxon>
        <taxon>Dikarya</taxon>
        <taxon>Ascomycota</taxon>
        <taxon>Pezizomycotina</taxon>
        <taxon>Sordariomycetes</taxon>
        <taxon>Hypocreomycetidae</taxon>
        <taxon>Glomerellales</taxon>
        <taxon>Plectosphaerellaceae</taxon>
        <taxon>Plectosphaerella</taxon>
    </lineage>
</organism>
<feature type="transmembrane region" description="Helical" evidence="1">
    <location>
        <begin position="58"/>
        <end position="77"/>
    </location>
</feature>
<dbReference type="EMBL" id="JAGSXJ010000040">
    <property type="protein sequence ID" value="KAH6664362.1"/>
    <property type="molecule type" value="Genomic_DNA"/>
</dbReference>
<keyword evidence="1" id="KW-1133">Transmembrane helix</keyword>
<evidence type="ECO:0000256" key="1">
    <source>
        <dbReference type="SAM" id="Phobius"/>
    </source>
</evidence>
<keyword evidence="1" id="KW-0472">Membrane</keyword>
<dbReference type="OrthoDB" id="5565730at2759"/>
<evidence type="ECO:0000313" key="3">
    <source>
        <dbReference type="Proteomes" id="UP000770015"/>
    </source>
</evidence>
<evidence type="ECO:0000313" key="2">
    <source>
        <dbReference type="EMBL" id="KAH6664362.1"/>
    </source>
</evidence>
<feature type="transmembrane region" description="Helical" evidence="1">
    <location>
        <begin position="121"/>
        <end position="143"/>
    </location>
</feature>
<dbReference type="PANTHER" id="PTHR41390:SF1">
    <property type="entry name" value="NADH-UBIQUINONE OXIDOREDUCTASE 213 KDA SUBUNIT"/>
    <property type="match status" value="1"/>
</dbReference>
<keyword evidence="1" id="KW-0812">Transmembrane</keyword>